<comment type="catalytic activity">
    <reaction evidence="8">
        <text>L-cysteinyl-[protein] + hexadecanoyl-CoA = S-hexadecanoyl-L-cysteinyl-[protein] + CoA</text>
        <dbReference type="Rhea" id="RHEA:36683"/>
        <dbReference type="Rhea" id="RHEA-COMP:10131"/>
        <dbReference type="Rhea" id="RHEA-COMP:11032"/>
        <dbReference type="ChEBI" id="CHEBI:29950"/>
        <dbReference type="ChEBI" id="CHEBI:57287"/>
        <dbReference type="ChEBI" id="CHEBI:57379"/>
        <dbReference type="ChEBI" id="CHEBI:74151"/>
        <dbReference type="EC" id="2.3.1.225"/>
    </reaction>
</comment>
<name>A0AAD4ZZ74_SILAS</name>
<dbReference type="GO" id="GO:0016020">
    <property type="term" value="C:membrane"/>
    <property type="evidence" value="ECO:0007669"/>
    <property type="project" value="UniProtKB-SubCell"/>
</dbReference>
<evidence type="ECO:0000256" key="6">
    <source>
        <dbReference type="ARBA" id="ARBA00023136"/>
    </source>
</evidence>
<feature type="repeat" description="ANK" evidence="7">
    <location>
        <begin position="68"/>
        <end position="100"/>
    </location>
</feature>
<keyword evidence="8" id="KW-0808">Transferase</keyword>
<feature type="domain" description="Palmitoyltransferase DHHC" evidence="9">
    <location>
        <begin position="373"/>
        <end position="493"/>
    </location>
</feature>
<evidence type="ECO:0000256" key="5">
    <source>
        <dbReference type="ARBA" id="ARBA00023043"/>
    </source>
</evidence>
<comment type="subcellular location">
    <subcellularLocation>
        <location evidence="1">Membrane</location>
        <topology evidence="1">Multi-pass membrane protein</topology>
    </subcellularLocation>
</comment>
<evidence type="ECO:0000256" key="3">
    <source>
        <dbReference type="ARBA" id="ARBA00022737"/>
    </source>
</evidence>
<keyword evidence="2 8" id="KW-0812">Transmembrane</keyword>
<evidence type="ECO:0000256" key="1">
    <source>
        <dbReference type="ARBA" id="ARBA00004141"/>
    </source>
</evidence>
<comment type="domain">
    <text evidence="8">The DHHC domain is required for palmitoyltransferase activity.</text>
</comment>
<evidence type="ECO:0000313" key="11">
    <source>
        <dbReference type="Proteomes" id="UP001205998"/>
    </source>
</evidence>
<dbReference type="PROSITE" id="PS50297">
    <property type="entry name" value="ANK_REP_REGION"/>
    <property type="match status" value="3"/>
</dbReference>
<dbReference type="PROSITE" id="PS50088">
    <property type="entry name" value="ANK_REPEAT"/>
    <property type="match status" value="3"/>
</dbReference>
<feature type="repeat" description="ANK" evidence="7">
    <location>
        <begin position="138"/>
        <end position="157"/>
    </location>
</feature>
<dbReference type="EMBL" id="MU601092">
    <property type="protein sequence ID" value="KAI5606307.1"/>
    <property type="molecule type" value="Genomic_DNA"/>
</dbReference>
<comment type="similarity">
    <text evidence="8">Belongs to the DHHC palmitoyltransferase family.</text>
</comment>
<feature type="transmembrane region" description="Helical" evidence="8">
    <location>
        <begin position="299"/>
        <end position="317"/>
    </location>
</feature>
<dbReference type="PANTHER" id="PTHR24161:SF118">
    <property type="entry name" value="PALMITOYLTRANSFERASE"/>
    <property type="match status" value="1"/>
</dbReference>
<dbReference type="AlphaFoldDB" id="A0AAD4ZZ74"/>
<dbReference type="InterPro" id="IPR002110">
    <property type="entry name" value="Ankyrin_rpt"/>
</dbReference>
<feature type="transmembrane region" description="Helical" evidence="8">
    <location>
        <begin position="271"/>
        <end position="287"/>
    </location>
</feature>
<reference evidence="10" key="1">
    <citation type="submission" date="2018-07" db="EMBL/GenBank/DDBJ databases">
        <title>Comparative genomics of catfishes provides insights into carnivory and benthic adaptation.</title>
        <authorList>
            <person name="Zhang Y."/>
            <person name="Wang D."/>
            <person name="Peng Z."/>
            <person name="Zheng S."/>
            <person name="Shao F."/>
            <person name="Tao W."/>
        </authorList>
    </citation>
    <scope>NUCLEOTIDE SEQUENCE</scope>
    <source>
        <strain evidence="10">Chongqing</strain>
    </source>
</reference>
<dbReference type="Pfam" id="PF01529">
    <property type="entry name" value="DHHC"/>
    <property type="match status" value="1"/>
</dbReference>
<feature type="non-terminal residue" evidence="10">
    <location>
        <position position="1"/>
    </location>
</feature>
<dbReference type="SUPFAM" id="SSF48403">
    <property type="entry name" value="Ankyrin repeat"/>
    <property type="match status" value="1"/>
</dbReference>
<evidence type="ECO:0000259" key="9">
    <source>
        <dbReference type="Pfam" id="PF01529"/>
    </source>
</evidence>
<proteinExistence type="inferred from homology"/>
<keyword evidence="8" id="KW-0012">Acyltransferase</keyword>
<keyword evidence="6 8" id="KW-0472">Membrane</keyword>
<keyword evidence="4 8" id="KW-1133">Transmembrane helix</keyword>
<comment type="caution">
    <text evidence="10">The sequence shown here is derived from an EMBL/GenBank/DDBJ whole genome shotgun (WGS) entry which is preliminary data.</text>
</comment>
<dbReference type="EC" id="2.3.1.225" evidence="8"/>
<keyword evidence="5 7" id="KW-0040">ANK repeat</keyword>
<feature type="non-terminal residue" evidence="10">
    <location>
        <position position="519"/>
    </location>
</feature>
<dbReference type="PANTHER" id="PTHR24161">
    <property type="entry name" value="ANK_REP_REGION DOMAIN-CONTAINING PROTEIN-RELATED"/>
    <property type="match status" value="1"/>
</dbReference>
<gene>
    <name evidence="10" type="ORF">C0J50_10065</name>
</gene>
<dbReference type="Pfam" id="PF12796">
    <property type="entry name" value="Ank_2"/>
    <property type="match status" value="2"/>
</dbReference>
<dbReference type="GO" id="GO:0019706">
    <property type="term" value="F:protein-cysteine S-palmitoyltransferase activity"/>
    <property type="evidence" value="ECO:0007669"/>
    <property type="project" value="UniProtKB-EC"/>
</dbReference>
<dbReference type="InterPro" id="IPR036770">
    <property type="entry name" value="Ankyrin_rpt-contain_sf"/>
</dbReference>
<evidence type="ECO:0000256" key="4">
    <source>
        <dbReference type="ARBA" id="ARBA00022989"/>
    </source>
</evidence>
<feature type="transmembrane region" description="Helical" evidence="8">
    <location>
        <begin position="460"/>
        <end position="479"/>
    </location>
</feature>
<keyword evidence="11" id="KW-1185">Reference proteome</keyword>
<protein>
    <recommendedName>
        <fullName evidence="8">Palmitoyltransferase</fullName>
        <ecNumber evidence="8">2.3.1.225</ecNumber>
    </recommendedName>
</protein>
<evidence type="ECO:0000313" key="10">
    <source>
        <dbReference type="EMBL" id="KAI5606307.1"/>
    </source>
</evidence>
<sequence length="519" mass="58377">SGGSGVFEAVQRGDDEQVALLIDQDPNILQLRGWGGFTALHFAALHGNRPIAELLLNRGADPNIPCNAGQTPFHFACRHGNVNIMHTMLQHGADLRIVDQQGRTSLHHAVSGGSIVAMQYLWETSMFRFSDADHFLTTPLHMAASTGNADVVRYLLRENRCSADAVDHQGATALHVAAEKGAIEVCWSLLRSTELHILHIKNHSGLTPLDLCSRGTTFRHQQLTKMLVRFINKPKNQKPRESYVMYNWTFLLPSISGAVVLLIAAILGDKGGVFCVLFFPLLAKVTLSQYHRMSDYQRFPNPIYLGTLTAGIIHTVICFYSYALLNVSVLHFSMVLWLFWKLLTQDPGQLHAADADPRFSSIADLVESNQSLTRFCINCELFQVANCKHCHLCDLCVMDYDHHCLFLNRCVGQNNHRVFLLFILTMLVAQVFFIITAGYYLHWRSEVEESWSSVATKEAWVLLLLVINALAVLWETWLLSEQCKTISTGTTTYFRQGRQKKTSFSKRVATVLLFLVEGK</sequence>
<evidence type="ECO:0000256" key="8">
    <source>
        <dbReference type="RuleBase" id="RU079119"/>
    </source>
</evidence>
<evidence type="ECO:0000256" key="2">
    <source>
        <dbReference type="ARBA" id="ARBA00022692"/>
    </source>
</evidence>
<dbReference type="SMART" id="SM00248">
    <property type="entry name" value="ANK"/>
    <property type="match status" value="7"/>
</dbReference>
<feature type="transmembrane region" description="Helical" evidence="8">
    <location>
        <begin position="418"/>
        <end position="440"/>
    </location>
</feature>
<evidence type="ECO:0000256" key="7">
    <source>
        <dbReference type="PROSITE-ProRule" id="PRU00023"/>
    </source>
</evidence>
<feature type="transmembrane region" description="Helical" evidence="8">
    <location>
        <begin position="243"/>
        <end position="265"/>
    </location>
</feature>
<feature type="repeat" description="ANK" evidence="7">
    <location>
        <begin position="35"/>
        <end position="67"/>
    </location>
</feature>
<dbReference type="Gene3D" id="1.25.40.20">
    <property type="entry name" value="Ankyrin repeat-containing domain"/>
    <property type="match status" value="2"/>
</dbReference>
<organism evidence="10 11">
    <name type="scientific">Silurus asotus</name>
    <name type="common">Amur catfish</name>
    <name type="synonym">Parasilurus asotus</name>
    <dbReference type="NCBI Taxonomy" id="30991"/>
    <lineage>
        <taxon>Eukaryota</taxon>
        <taxon>Metazoa</taxon>
        <taxon>Chordata</taxon>
        <taxon>Craniata</taxon>
        <taxon>Vertebrata</taxon>
        <taxon>Euteleostomi</taxon>
        <taxon>Actinopterygii</taxon>
        <taxon>Neopterygii</taxon>
        <taxon>Teleostei</taxon>
        <taxon>Ostariophysi</taxon>
        <taxon>Siluriformes</taxon>
        <taxon>Siluridae</taxon>
        <taxon>Silurus</taxon>
    </lineage>
</organism>
<accession>A0AAD4ZZ74</accession>
<keyword evidence="3" id="KW-0677">Repeat</keyword>
<dbReference type="InterPro" id="IPR001594">
    <property type="entry name" value="Palmitoyltrfase_DHHC"/>
</dbReference>
<dbReference type="PROSITE" id="PS50216">
    <property type="entry name" value="DHHC"/>
    <property type="match status" value="1"/>
</dbReference>
<dbReference type="Proteomes" id="UP001205998">
    <property type="component" value="Unassembled WGS sequence"/>
</dbReference>